<dbReference type="Pfam" id="PF00648">
    <property type="entry name" value="Peptidase_C2"/>
    <property type="match status" value="2"/>
</dbReference>
<protein>
    <submittedName>
        <fullName evidence="9">Calpain catalytic domain-containing protein</fullName>
    </submittedName>
</protein>
<keyword evidence="2 6" id="KW-0645">Protease</keyword>
<dbReference type="CDD" id="cd00044">
    <property type="entry name" value="CysPc"/>
    <property type="match status" value="1"/>
</dbReference>
<keyword evidence="8" id="KW-1185">Reference proteome</keyword>
<evidence type="ECO:0000256" key="5">
    <source>
        <dbReference type="PIRSR" id="PIRSR622684-1"/>
    </source>
</evidence>
<dbReference type="PANTHER" id="PTHR10183:SF379">
    <property type="entry name" value="CALPAIN-5"/>
    <property type="match status" value="1"/>
</dbReference>
<feature type="active site" evidence="5 6">
    <location>
        <position position="290"/>
    </location>
</feature>
<dbReference type="SUPFAM" id="SSF54001">
    <property type="entry name" value="Cysteine proteinases"/>
    <property type="match status" value="1"/>
</dbReference>
<dbReference type="InterPro" id="IPR035892">
    <property type="entry name" value="C2_domain_sf"/>
</dbReference>
<evidence type="ECO:0000256" key="6">
    <source>
        <dbReference type="PROSITE-ProRule" id="PRU00239"/>
    </source>
</evidence>
<dbReference type="PRINTS" id="PR00704">
    <property type="entry name" value="CALPAIN"/>
</dbReference>
<organism evidence="8 9">
    <name type="scientific">Setaria digitata</name>
    <dbReference type="NCBI Taxonomy" id="48799"/>
    <lineage>
        <taxon>Eukaryota</taxon>
        <taxon>Metazoa</taxon>
        <taxon>Ecdysozoa</taxon>
        <taxon>Nematoda</taxon>
        <taxon>Chromadorea</taxon>
        <taxon>Rhabditida</taxon>
        <taxon>Spirurina</taxon>
        <taxon>Spiruromorpha</taxon>
        <taxon>Filarioidea</taxon>
        <taxon>Setariidae</taxon>
        <taxon>Setaria</taxon>
    </lineage>
</organism>
<evidence type="ECO:0000256" key="1">
    <source>
        <dbReference type="ARBA" id="ARBA00007623"/>
    </source>
</evidence>
<dbReference type="SMART" id="SM00230">
    <property type="entry name" value="CysPc"/>
    <property type="match status" value="1"/>
</dbReference>
<dbReference type="GO" id="GO:0006508">
    <property type="term" value="P:proteolysis"/>
    <property type="evidence" value="ECO:0007669"/>
    <property type="project" value="UniProtKB-KW"/>
</dbReference>
<dbReference type="InterPro" id="IPR001300">
    <property type="entry name" value="Peptidase_C2_calpain_cat"/>
</dbReference>
<dbReference type="PANTHER" id="PTHR10183">
    <property type="entry name" value="CALPAIN"/>
    <property type="match status" value="1"/>
</dbReference>
<evidence type="ECO:0000313" key="9">
    <source>
        <dbReference type="WBParaSite" id="sdigi.contig270.g6895.t1"/>
    </source>
</evidence>
<reference evidence="9" key="1">
    <citation type="submission" date="2022-11" db="UniProtKB">
        <authorList>
            <consortium name="WormBaseParasite"/>
        </authorList>
    </citation>
    <scope>IDENTIFICATION</scope>
</reference>
<evidence type="ECO:0000256" key="3">
    <source>
        <dbReference type="ARBA" id="ARBA00022801"/>
    </source>
</evidence>
<dbReference type="Gene3D" id="2.60.120.380">
    <property type="match status" value="1"/>
</dbReference>
<dbReference type="InterPro" id="IPR022684">
    <property type="entry name" value="Calpain_cysteine_protease"/>
</dbReference>
<dbReference type="FunFam" id="3.90.70.10:FF:000114">
    <property type="entry name" value="Calpain a"/>
    <property type="match status" value="1"/>
</dbReference>
<dbReference type="GO" id="GO:0004198">
    <property type="term" value="F:calcium-dependent cysteine-type endopeptidase activity"/>
    <property type="evidence" value="ECO:0007669"/>
    <property type="project" value="InterPro"/>
</dbReference>
<accession>A0A915PNC1</accession>
<proteinExistence type="inferred from homology"/>
<keyword evidence="3 6" id="KW-0378">Hydrolase</keyword>
<sequence>MGRRYFRAQNYRRLKAECIRKKQLFVDVQFAPTNDSLFLGPANPEMEIVWKRPGEIVDNPQLFVEGATANDVTQGVLGNCWFVSACSALTHNQALLRKVIPDPDEQEWTRSNHYCGIFRFCFWRFDRWTEVVIDDLLPTREGKLLFARSKSPNEFWSALLEKAFAKRTKAKTFQNQLLITDNICSATYLKRYCTELKMKKIFSFFSRLYGCYENLIGGQLADALQDISGGVAETIKVQKQLADDPADSSGKLFRTIKQAFDQQALIIAAIAAKNKDEIEETLECGLVKGHAYAVTAIRFIELDVKSRSFLFLATVQRQMMIRLQNPWGEKEWNGPWCDGSREWEQVTEAHKKELGITVEEDGEFWMPWNEFIRYFTDLSVCQLFNTTLFNSGSKFYEWKFFGEWKSNGAKQGALNDRAGGCLNFMATFCCNPQYQFDVDVDDSEVRFALTQKLKNEGEKNHEPLVTIGMHLMKVEDNRSYRIHQAINPEITSDYNYARSVYLHCQKLRPGRYILFPTTFAPREFAKFLLRIYSERNIAPRVLKKDAPGRELCFCRRVRSVARITIVDAKMNSRDEVMRIYVIIKYDKETVRTRTVEGTDAFLNESFIFYGKDMTHRFLIEIMENRTSQDQMLGVVHIVEDVDNDTRSLERDIVNGNHTIGTLNITIQSYDDPIPRSNCEQIPRSTCELIPRSTCELIPRSTCELIPRSNCEQIPRSTCELIPRSNCEQIPRSTCELIPRSNCEQIPRSTCELIPRSNCEQIPRSTCELIPRSNCEQIPRSTCELIPRSNCEQIPRSTCELIPRSNCEQIPRSTCELIPRSNCEQIPRSTCELIPRSNCEQIPRSTCELIPRSNCEQIPRSTCELIPRSNCEQIPRPTCVDIF</sequence>
<evidence type="ECO:0000256" key="2">
    <source>
        <dbReference type="ARBA" id="ARBA00022670"/>
    </source>
</evidence>
<dbReference type="Gene3D" id="3.90.70.10">
    <property type="entry name" value="Cysteine proteinases"/>
    <property type="match status" value="1"/>
</dbReference>
<evidence type="ECO:0000313" key="8">
    <source>
        <dbReference type="Proteomes" id="UP000887581"/>
    </source>
</evidence>
<dbReference type="InterPro" id="IPR022682">
    <property type="entry name" value="Calpain_domain_III"/>
</dbReference>
<keyword evidence="4 6" id="KW-0788">Thiol protease</keyword>
<dbReference type="InterPro" id="IPR022683">
    <property type="entry name" value="Calpain_III"/>
</dbReference>
<feature type="active site" evidence="5 6">
    <location>
        <position position="80"/>
    </location>
</feature>
<feature type="domain" description="Calpain catalytic" evidence="7">
    <location>
        <begin position="24"/>
        <end position="384"/>
    </location>
</feature>
<dbReference type="PROSITE" id="PS00139">
    <property type="entry name" value="THIOL_PROTEASE_CYS"/>
    <property type="match status" value="1"/>
</dbReference>
<dbReference type="GO" id="GO:0005737">
    <property type="term" value="C:cytoplasm"/>
    <property type="evidence" value="ECO:0007669"/>
    <property type="project" value="TreeGrafter"/>
</dbReference>
<dbReference type="Pfam" id="PF01067">
    <property type="entry name" value="Calpain_III"/>
    <property type="match status" value="1"/>
</dbReference>
<evidence type="ECO:0000259" key="7">
    <source>
        <dbReference type="PROSITE" id="PS50203"/>
    </source>
</evidence>
<dbReference type="InterPro" id="IPR036213">
    <property type="entry name" value="Calpain_III_sf"/>
</dbReference>
<evidence type="ECO:0000256" key="4">
    <source>
        <dbReference type="ARBA" id="ARBA00022807"/>
    </source>
</evidence>
<dbReference type="InterPro" id="IPR038765">
    <property type="entry name" value="Papain-like_cys_pep_sf"/>
</dbReference>
<name>A0A915PNC1_9BILA</name>
<comment type="similarity">
    <text evidence="1">Belongs to the peptidase C2 family.</text>
</comment>
<dbReference type="Gene3D" id="2.60.40.150">
    <property type="entry name" value="C2 domain"/>
    <property type="match status" value="1"/>
</dbReference>
<dbReference type="SMART" id="SM00720">
    <property type="entry name" value="calpain_III"/>
    <property type="match status" value="1"/>
</dbReference>
<dbReference type="WBParaSite" id="sdigi.contig270.g6895.t1">
    <property type="protein sequence ID" value="sdigi.contig270.g6895.t1"/>
    <property type="gene ID" value="sdigi.contig270.g6895"/>
</dbReference>
<dbReference type="PROSITE" id="PS50203">
    <property type="entry name" value="CALPAIN_CAT"/>
    <property type="match status" value="1"/>
</dbReference>
<dbReference type="SUPFAM" id="SSF49758">
    <property type="entry name" value="Calpain large subunit, middle domain (domain III)"/>
    <property type="match status" value="1"/>
</dbReference>
<dbReference type="AlphaFoldDB" id="A0A915PNC1"/>
<feature type="active site" evidence="5 6">
    <location>
        <position position="325"/>
    </location>
</feature>
<dbReference type="SUPFAM" id="SSF49562">
    <property type="entry name" value="C2 domain (Calcium/lipid-binding domain, CaLB)"/>
    <property type="match status" value="1"/>
</dbReference>
<dbReference type="Proteomes" id="UP000887581">
    <property type="component" value="Unplaced"/>
</dbReference>
<dbReference type="InterPro" id="IPR000169">
    <property type="entry name" value="Pept_cys_AS"/>
</dbReference>